<keyword evidence="2" id="KW-0812">Transmembrane</keyword>
<feature type="compositionally biased region" description="Polar residues" evidence="1">
    <location>
        <begin position="213"/>
        <end position="231"/>
    </location>
</feature>
<reference evidence="3" key="2">
    <citation type="submission" date="2008-12" db="EMBL/GenBank/DDBJ databases">
        <title>Improved gene annotation of the rice (Oryza sativa) genomes.</title>
        <authorList>
            <person name="Wang J."/>
            <person name="Li R."/>
            <person name="Fan W."/>
            <person name="Huang Q."/>
            <person name="Zhang J."/>
            <person name="Zhou Y."/>
            <person name="Hu Y."/>
            <person name="Zi S."/>
            <person name="Li J."/>
            <person name="Ni P."/>
            <person name="Zheng H."/>
            <person name="Zhang Y."/>
            <person name="Zhao M."/>
            <person name="Hao Q."/>
            <person name="McDermott J."/>
            <person name="Samudrala R."/>
            <person name="Kristiansen K."/>
            <person name="Wong G.K.-S."/>
        </authorList>
    </citation>
    <scope>NUCLEOTIDE SEQUENCE</scope>
</reference>
<feature type="compositionally biased region" description="Basic and acidic residues" evidence="1">
    <location>
        <begin position="346"/>
        <end position="360"/>
    </location>
</feature>
<keyword evidence="2" id="KW-1133">Transmembrane helix</keyword>
<evidence type="ECO:0000313" key="3">
    <source>
        <dbReference type="EMBL" id="EEE66820.1"/>
    </source>
</evidence>
<feature type="compositionally biased region" description="Polar residues" evidence="1">
    <location>
        <begin position="392"/>
        <end position="403"/>
    </location>
</feature>
<proteinExistence type="predicted"/>
<feature type="region of interest" description="Disordered" evidence="1">
    <location>
        <begin position="323"/>
        <end position="462"/>
    </location>
</feature>
<name>B9FW83_ORYSJ</name>
<feature type="transmembrane region" description="Helical" evidence="2">
    <location>
        <begin position="84"/>
        <end position="108"/>
    </location>
</feature>
<feature type="transmembrane region" description="Helical" evidence="2">
    <location>
        <begin position="128"/>
        <end position="146"/>
    </location>
</feature>
<dbReference type="PANTHER" id="PTHR35471">
    <property type="entry name" value="OS07G0223700 PROTEIN"/>
    <property type="match status" value="1"/>
</dbReference>
<gene>
    <name evidence="3" type="ORF">OsJ_23581</name>
</gene>
<keyword evidence="2" id="KW-0472">Membrane</keyword>
<feature type="region of interest" description="Disordered" evidence="1">
    <location>
        <begin position="213"/>
        <end position="233"/>
    </location>
</feature>
<feature type="compositionally biased region" description="Polar residues" evidence="1">
    <location>
        <begin position="369"/>
        <end position="380"/>
    </location>
</feature>
<dbReference type="PANTHER" id="PTHR35471:SF1">
    <property type="entry name" value="OS07G0223700 PROTEIN"/>
    <property type="match status" value="1"/>
</dbReference>
<protein>
    <submittedName>
        <fullName evidence="3">Uncharacterized protein</fullName>
    </submittedName>
</protein>
<organism evidence="3">
    <name type="scientific">Oryza sativa subsp. japonica</name>
    <name type="common">Rice</name>
    <dbReference type="NCBI Taxonomy" id="39947"/>
    <lineage>
        <taxon>Eukaryota</taxon>
        <taxon>Viridiplantae</taxon>
        <taxon>Streptophyta</taxon>
        <taxon>Embryophyta</taxon>
        <taxon>Tracheophyta</taxon>
        <taxon>Spermatophyta</taxon>
        <taxon>Magnoliopsida</taxon>
        <taxon>Liliopsida</taxon>
        <taxon>Poales</taxon>
        <taxon>Poaceae</taxon>
        <taxon>BOP clade</taxon>
        <taxon>Oryzoideae</taxon>
        <taxon>Oryzeae</taxon>
        <taxon>Oryzinae</taxon>
        <taxon>Oryza</taxon>
        <taxon>Oryza sativa</taxon>
    </lineage>
</organism>
<dbReference type="AlphaFoldDB" id="B9FW83"/>
<feature type="compositionally biased region" description="Polar residues" evidence="1">
    <location>
        <begin position="450"/>
        <end position="462"/>
    </location>
</feature>
<feature type="transmembrane region" description="Helical" evidence="2">
    <location>
        <begin position="39"/>
        <end position="72"/>
    </location>
</feature>
<dbReference type="EMBL" id="CM000144">
    <property type="protein sequence ID" value="EEE66820.1"/>
    <property type="molecule type" value="Genomic_DNA"/>
</dbReference>
<accession>B9FW83</accession>
<evidence type="ECO:0000256" key="1">
    <source>
        <dbReference type="SAM" id="MobiDB-lite"/>
    </source>
</evidence>
<dbReference type="Proteomes" id="UP000007752">
    <property type="component" value="Chromosome 7"/>
</dbReference>
<evidence type="ECO:0000256" key="2">
    <source>
        <dbReference type="SAM" id="Phobius"/>
    </source>
</evidence>
<sequence length="462" mass="51053">MRSCCCCCPCPAALGIGIGPRLRSFLRDYDALQSLALALIYLQIGCALIGSLGALFNGVLVINLVIGLFAVVAIESSSQTLGRTYAVLLFFAIVLDVAWFILFSHAIWNITPEEKYGQLFVLSLKLALWMQIIGFSVRFLSSFIWIQMYRLGVSSSTPTYHEVNYDGRNSFLSPRSSSVRRNSMADDILGGSIYDPAYYSSLFADVRNNTCTHQGDKQSGSNDSGSTSAGQSPRLKSFASRSFVANDIFFTTPQLKMSHRVKRGSAARWFATGGRSRGGRRGYIRGGRALAVRPSGHHDVDADRAELRLILLGIPDHQRANPTHHRRLLLRSANTLERNTLKKKPKEAVTTEEKVTEPGEKQLSPNPPNRVTSNRESGTTKGKKRLPGGEQHTPTPKVQQQRMKTAHPQDGLTSTDSGTEDDKQQRPPARASHQRRGDNTNPKRTRKTQKSQQGKSTCTYPA</sequence>
<reference evidence="3" key="1">
    <citation type="journal article" date="2005" name="PLoS Biol.">
        <title>The genomes of Oryza sativa: a history of duplications.</title>
        <authorList>
            <person name="Yu J."/>
            <person name="Wang J."/>
            <person name="Lin W."/>
            <person name="Li S."/>
            <person name="Li H."/>
            <person name="Zhou J."/>
            <person name="Ni P."/>
            <person name="Dong W."/>
            <person name="Hu S."/>
            <person name="Zeng C."/>
            <person name="Zhang J."/>
            <person name="Zhang Y."/>
            <person name="Li R."/>
            <person name="Xu Z."/>
            <person name="Li S."/>
            <person name="Li X."/>
            <person name="Zheng H."/>
            <person name="Cong L."/>
            <person name="Lin L."/>
            <person name="Yin J."/>
            <person name="Geng J."/>
            <person name="Li G."/>
            <person name="Shi J."/>
            <person name="Liu J."/>
            <person name="Lv H."/>
            <person name="Li J."/>
            <person name="Wang J."/>
            <person name="Deng Y."/>
            <person name="Ran L."/>
            <person name="Shi X."/>
            <person name="Wang X."/>
            <person name="Wu Q."/>
            <person name="Li C."/>
            <person name="Ren X."/>
            <person name="Wang J."/>
            <person name="Wang X."/>
            <person name="Li D."/>
            <person name="Liu D."/>
            <person name="Zhang X."/>
            <person name="Ji Z."/>
            <person name="Zhao W."/>
            <person name="Sun Y."/>
            <person name="Zhang Z."/>
            <person name="Bao J."/>
            <person name="Han Y."/>
            <person name="Dong L."/>
            <person name="Ji J."/>
            <person name="Chen P."/>
            <person name="Wu S."/>
            <person name="Liu J."/>
            <person name="Xiao Y."/>
            <person name="Bu D."/>
            <person name="Tan J."/>
            <person name="Yang L."/>
            <person name="Ye C."/>
            <person name="Zhang J."/>
            <person name="Xu J."/>
            <person name="Zhou Y."/>
            <person name="Yu Y."/>
            <person name="Zhang B."/>
            <person name="Zhuang S."/>
            <person name="Wei H."/>
            <person name="Liu B."/>
            <person name="Lei M."/>
            <person name="Yu H."/>
            <person name="Li Y."/>
            <person name="Xu H."/>
            <person name="Wei S."/>
            <person name="He X."/>
            <person name="Fang L."/>
            <person name="Zhang Z."/>
            <person name="Zhang Y."/>
            <person name="Huang X."/>
            <person name="Su Z."/>
            <person name="Tong W."/>
            <person name="Li J."/>
            <person name="Tong Z."/>
            <person name="Li S."/>
            <person name="Ye J."/>
            <person name="Wang L."/>
            <person name="Fang L."/>
            <person name="Lei T."/>
            <person name="Chen C."/>
            <person name="Chen H."/>
            <person name="Xu Z."/>
            <person name="Li H."/>
            <person name="Huang H."/>
            <person name="Zhang F."/>
            <person name="Xu H."/>
            <person name="Li N."/>
            <person name="Zhao C."/>
            <person name="Li S."/>
            <person name="Dong L."/>
            <person name="Huang Y."/>
            <person name="Li L."/>
            <person name="Xi Y."/>
            <person name="Qi Q."/>
            <person name="Li W."/>
            <person name="Zhang B."/>
            <person name="Hu W."/>
            <person name="Zhang Y."/>
            <person name="Tian X."/>
            <person name="Jiao Y."/>
            <person name="Liang X."/>
            <person name="Jin J."/>
            <person name="Gao L."/>
            <person name="Zheng W."/>
            <person name="Hao B."/>
            <person name="Liu S."/>
            <person name="Wang W."/>
            <person name="Yuan L."/>
            <person name="Cao M."/>
            <person name="McDermott J."/>
            <person name="Samudrala R."/>
            <person name="Wang J."/>
            <person name="Wong G.K."/>
            <person name="Yang H."/>
        </authorList>
    </citation>
    <scope>NUCLEOTIDE SEQUENCE [LARGE SCALE GENOMIC DNA]</scope>
</reference>